<dbReference type="InterPro" id="IPR051408">
    <property type="entry name" value="Phosphate_transprt_permease"/>
</dbReference>
<dbReference type="PROSITE" id="PS50928">
    <property type="entry name" value="ABC_TM1"/>
    <property type="match status" value="1"/>
</dbReference>
<comment type="caution">
    <text evidence="10">Lacks conserved residue(s) required for the propagation of feature annotation.</text>
</comment>
<feature type="domain" description="ABC transmembrane type-1" evidence="11">
    <location>
        <begin position="48"/>
        <end position="254"/>
    </location>
</feature>
<evidence type="ECO:0000259" key="11">
    <source>
        <dbReference type="PROSITE" id="PS50928"/>
    </source>
</evidence>
<evidence type="ECO:0000256" key="9">
    <source>
        <dbReference type="ARBA" id="ARBA00023136"/>
    </source>
</evidence>
<dbReference type="InterPro" id="IPR000515">
    <property type="entry name" value="MetI-like"/>
</dbReference>
<dbReference type="PANTHER" id="PTHR42922:SF1">
    <property type="entry name" value="PHOSPHATE TRANSPORT SYSTEM PERMEASE PROTEIN PSTA"/>
    <property type="match status" value="1"/>
</dbReference>
<dbReference type="PANTHER" id="PTHR42922">
    <property type="entry name" value="PHOSPHATE TRANSPORT SYSTEM PERMEASE PROTEIN PSTA"/>
    <property type="match status" value="1"/>
</dbReference>
<keyword evidence="7 10" id="KW-0812">Transmembrane</keyword>
<dbReference type="Pfam" id="PF00528">
    <property type="entry name" value="BPD_transp_1"/>
    <property type="match status" value="1"/>
</dbReference>
<keyword evidence="9 10" id="KW-0472">Membrane</keyword>
<feature type="transmembrane region" description="Helical" evidence="10">
    <location>
        <begin position="47"/>
        <end position="74"/>
    </location>
</feature>
<sequence length="266" mass="28414">MPTGDDIVIMAAEKDSGGWILLPSLQWWTEPLGSSVDFSPRGGALQAIYGSVVITLMCTVIAVPLAMLAAVFLVEYARGSRIGRAVSFCVDILTGIPSIVAALFIYALFVTILGGQRSAFATALALAMLMLPTVLRSTEEMLKLVPDSLREASYALGVPRWKTILSVVLPTARTGIITGIILGIARVMGETAPLLILVGYATNLYFDPLNGSMGSLPTMINAHRTTAPQFAGYDRVWGAAFTLILIVMLLNLLARGIARVSTLKEK</sequence>
<keyword evidence="4" id="KW-0813">Transport</keyword>
<reference evidence="12" key="1">
    <citation type="submission" date="2020-10" db="EMBL/GenBank/DDBJ databases">
        <authorList>
            <person name="Gilroy R."/>
        </authorList>
    </citation>
    <scope>NUCLEOTIDE SEQUENCE</scope>
    <source>
        <strain evidence="12">ChiGjej1B1-24693</strain>
    </source>
</reference>
<keyword evidence="5 10" id="KW-1003">Cell membrane</keyword>
<keyword evidence="8 10" id="KW-1133">Transmembrane helix</keyword>
<evidence type="ECO:0000256" key="8">
    <source>
        <dbReference type="ARBA" id="ARBA00022989"/>
    </source>
</evidence>
<dbReference type="AlphaFoldDB" id="A0A9D1KLR5"/>
<dbReference type="Proteomes" id="UP000886842">
    <property type="component" value="Unassembled WGS sequence"/>
</dbReference>
<dbReference type="GO" id="GO:0005886">
    <property type="term" value="C:plasma membrane"/>
    <property type="evidence" value="ECO:0007669"/>
    <property type="project" value="UniProtKB-SubCell"/>
</dbReference>
<feature type="transmembrane region" description="Helical" evidence="10">
    <location>
        <begin position="236"/>
        <end position="254"/>
    </location>
</feature>
<comment type="caution">
    <text evidence="12">The sequence shown here is derived from an EMBL/GenBank/DDBJ whole genome shotgun (WGS) entry which is preliminary data.</text>
</comment>
<dbReference type="InterPro" id="IPR035906">
    <property type="entry name" value="MetI-like_sf"/>
</dbReference>
<evidence type="ECO:0000256" key="3">
    <source>
        <dbReference type="ARBA" id="ARBA00007069"/>
    </source>
</evidence>
<protein>
    <recommendedName>
        <fullName evidence="10">Phosphate transport system permease protein PstA</fullName>
    </recommendedName>
</protein>
<reference evidence="12" key="2">
    <citation type="journal article" date="2021" name="PeerJ">
        <title>Extensive microbial diversity within the chicken gut microbiome revealed by metagenomics and culture.</title>
        <authorList>
            <person name="Gilroy R."/>
            <person name="Ravi A."/>
            <person name="Getino M."/>
            <person name="Pursley I."/>
            <person name="Horton D.L."/>
            <person name="Alikhan N.F."/>
            <person name="Baker D."/>
            <person name="Gharbi K."/>
            <person name="Hall N."/>
            <person name="Watson M."/>
            <person name="Adriaenssens E.M."/>
            <person name="Foster-Nyarko E."/>
            <person name="Jarju S."/>
            <person name="Secka A."/>
            <person name="Antonio M."/>
            <person name="Oren A."/>
            <person name="Chaudhuri R.R."/>
            <person name="La Ragione R."/>
            <person name="Hildebrand F."/>
            <person name="Pallen M.J."/>
        </authorList>
    </citation>
    <scope>NUCLEOTIDE SEQUENCE</scope>
    <source>
        <strain evidence="12">ChiGjej1B1-24693</strain>
    </source>
</reference>
<evidence type="ECO:0000256" key="1">
    <source>
        <dbReference type="ARBA" id="ARBA00003510"/>
    </source>
</evidence>
<evidence type="ECO:0000256" key="6">
    <source>
        <dbReference type="ARBA" id="ARBA00022592"/>
    </source>
</evidence>
<feature type="transmembrane region" description="Helical" evidence="10">
    <location>
        <begin position="118"/>
        <end position="135"/>
    </location>
</feature>
<evidence type="ECO:0000256" key="7">
    <source>
        <dbReference type="ARBA" id="ARBA00022692"/>
    </source>
</evidence>
<comment type="function">
    <text evidence="1">Part of the binding-protein-dependent transport system for phosphate; probably responsible for the translocation of the substrate across the membrane.</text>
</comment>
<evidence type="ECO:0000256" key="5">
    <source>
        <dbReference type="ARBA" id="ARBA00022475"/>
    </source>
</evidence>
<dbReference type="CDD" id="cd06261">
    <property type="entry name" value="TM_PBP2"/>
    <property type="match status" value="1"/>
</dbReference>
<organism evidence="12 13">
    <name type="scientific">Candidatus Avipropionibacterium avicola</name>
    <dbReference type="NCBI Taxonomy" id="2840701"/>
    <lineage>
        <taxon>Bacteria</taxon>
        <taxon>Bacillati</taxon>
        <taxon>Actinomycetota</taxon>
        <taxon>Actinomycetes</taxon>
        <taxon>Propionibacteriales</taxon>
        <taxon>Propionibacteriaceae</taxon>
        <taxon>Propionibacteriaceae incertae sedis</taxon>
        <taxon>Candidatus Avipropionibacterium</taxon>
    </lineage>
</organism>
<accession>A0A9D1KLR5</accession>
<evidence type="ECO:0000313" key="13">
    <source>
        <dbReference type="Proteomes" id="UP000886842"/>
    </source>
</evidence>
<dbReference type="Gene3D" id="1.10.3720.10">
    <property type="entry name" value="MetI-like"/>
    <property type="match status" value="1"/>
</dbReference>
<evidence type="ECO:0000256" key="2">
    <source>
        <dbReference type="ARBA" id="ARBA00004651"/>
    </source>
</evidence>
<dbReference type="NCBIfam" id="TIGR00974">
    <property type="entry name" value="3a0107s02c"/>
    <property type="match status" value="1"/>
</dbReference>
<dbReference type="EMBL" id="DVLP01000011">
    <property type="protein sequence ID" value="HIT74012.1"/>
    <property type="molecule type" value="Genomic_DNA"/>
</dbReference>
<comment type="similarity">
    <text evidence="3 10">Belongs to the binding-protein-dependent transport system permease family. CysTW subfamily.</text>
</comment>
<dbReference type="SUPFAM" id="SSF161098">
    <property type="entry name" value="MetI-like"/>
    <property type="match status" value="1"/>
</dbReference>
<gene>
    <name evidence="12" type="primary">pstA</name>
    <name evidence="12" type="ORF">IAA98_00325</name>
</gene>
<dbReference type="GO" id="GO:0005315">
    <property type="term" value="F:phosphate transmembrane transporter activity"/>
    <property type="evidence" value="ECO:0007669"/>
    <property type="project" value="InterPro"/>
</dbReference>
<evidence type="ECO:0000256" key="4">
    <source>
        <dbReference type="ARBA" id="ARBA00022448"/>
    </source>
</evidence>
<feature type="transmembrane region" description="Helical" evidence="10">
    <location>
        <begin position="86"/>
        <end position="112"/>
    </location>
</feature>
<dbReference type="InterPro" id="IPR005672">
    <property type="entry name" value="Phosphate_PstA"/>
</dbReference>
<dbReference type="GO" id="GO:0035435">
    <property type="term" value="P:phosphate ion transmembrane transport"/>
    <property type="evidence" value="ECO:0007669"/>
    <property type="project" value="InterPro"/>
</dbReference>
<comment type="subcellular location">
    <subcellularLocation>
        <location evidence="2 10">Cell membrane</location>
        <topology evidence="2 10">Multi-pass membrane protein</topology>
    </subcellularLocation>
</comment>
<evidence type="ECO:0000256" key="10">
    <source>
        <dbReference type="RuleBase" id="RU363043"/>
    </source>
</evidence>
<keyword evidence="6" id="KW-0592">Phosphate transport</keyword>
<name>A0A9D1KLR5_9ACTN</name>
<evidence type="ECO:0000313" key="12">
    <source>
        <dbReference type="EMBL" id="HIT74012.1"/>
    </source>
</evidence>
<proteinExistence type="inferred from homology"/>